<feature type="binding site" evidence="16">
    <location>
        <position position="277"/>
    </location>
    <ligand>
        <name>substrate</name>
    </ligand>
</feature>
<dbReference type="InterPro" id="IPR050765">
    <property type="entry name" value="Riboflavin_Biosynth_HTPR"/>
</dbReference>
<feature type="binding site" evidence="17">
    <location>
        <position position="87"/>
    </location>
    <ligand>
        <name>Zn(2+)</name>
        <dbReference type="ChEBI" id="CHEBI:29105"/>
        <note>catalytic</note>
    </ligand>
</feature>
<dbReference type="eggNOG" id="COG1985">
    <property type="taxonomic scope" value="Bacteria"/>
</dbReference>
<comment type="function">
    <text evidence="1 14">Converts 2,5-diamino-6-(ribosylamino)-4(3h)-pyrimidinone 5'-phosphate into 5-amino-6-(ribosylamino)-2,4(1h,3h)-pyrimidinedione 5'-phosphate.</text>
</comment>
<dbReference type="SUPFAM" id="SSF53927">
    <property type="entry name" value="Cytidine deaminase-like"/>
    <property type="match status" value="1"/>
</dbReference>
<dbReference type="NCBIfam" id="TIGR00326">
    <property type="entry name" value="eubact_ribD"/>
    <property type="match status" value="1"/>
</dbReference>
<feature type="binding site" evidence="16">
    <location>
        <position position="217"/>
    </location>
    <ligand>
        <name>substrate</name>
    </ligand>
</feature>
<evidence type="ECO:0000256" key="17">
    <source>
        <dbReference type="PIRSR" id="PIRSR006769-3"/>
    </source>
</evidence>
<dbReference type="HOGENOM" id="CLU_036590_1_0_11"/>
<keyword evidence="8 14" id="KW-0862">Zinc</keyword>
<evidence type="ECO:0000256" key="10">
    <source>
        <dbReference type="ARBA" id="ARBA00023002"/>
    </source>
</evidence>
<dbReference type="GO" id="GO:0008835">
    <property type="term" value="F:diaminohydroxyphosphoribosylaminopyrimidine deaminase activity"/>
    <property type="evidence" value="ECO:0007669"/>
    <property type="project" value="UniProtKB-EC"/>
</dbReference>
<comment type="catalytic activity">
    <reaction evidence="12 14">
        <text>5-amino-6-(5-phospho-D-ribitylamino)uracil + NADP(+) = 5-amino-6-(5-phospho-D-ribosylamino)uracil + NADPH + H(+)</text>
        <dbReference type="Rhea" id="RHEA:17845"/>
        <dbReference type="ChEBI" id="CHEBI:15378"/>
        <dbReference type="ChEBI" id="CHEBI:57783"/>
        <dbReference type="ChEBI" id="CHEBI:58349"/>
        <dbReference type="ChEBI" id="CHEBI:58421"/>
        <dbReference type="ChEBI" id="CHEBI:58453"/>
        <dbReference type="EC" id="1.1.1.193"/>
    </reaction>
</comment>
<keyword evidence="6 14" id="KW-0686">Riboflavin biosynthesis</keyword>
<dbReference type="EC" id="3.5.4.26" evidence="14"/>
<dbReference type="AlphaFoldDB" id="A0LUD6"/>
<evidence type="ECO:0000256" key="12">
    <source>
        <dbReference type="ARBA" id="ARBA00049861"/>
    </source>
</evidence>
<dbReference type="RefSeq" id="WP_011720109.1">
    <property type="nucleotide sequence ID" value="NC_008578.1"/>
</dbReference>
<protein>
    <recommendedName>
        <fullName evidence="14">Riboflavin biosynthesis protein RibD</fullName>
    </recommendedName>
    <domain>
        <recommendedName>
            <fullName evidence="14">Diaminohydroxyphosphoribosylaminopyrimidine deaminase</fullName>
            <shortName evidence="14">DRAP deaminase</shortName>
            <ecNumber evidence="14">3.5.4.26</ecNumber>
        </recommendedName>
        <alternativeName>
            <fullName evidence="14">Riboflavin-specific deaminase</fullName>
        </alternativeName>
    </domain>
    <domain>
        <recommendedName>
            <fullName evidence="14">5-amino-6-(5-phosphoribosylamino)uracil reductase</fullName>
            <ecNumber evidence="14">1.1.1.193</ecNumber>
        </recommendedName>
        <alternativeName>
            <fullName evidence="14">HTP reductase</fullName>
        </alternativeName>
    </domain>
</protein>
<evidence type="ECO:0000256" key="16">
    <source>
        <dbReference type="PIRSR" id="PIRSR006769-2"/>
    </source>
</evidence>
<dbReference type="PROSITE" id="PS51747">
    <property type="entry name" value="CYT_DCMP_DEAMINASES_2"/>
    <property type="match status" value="1"/>
</dbReference>
<dbReference type="FunCoup" id="A0LUD6">
    <property type="interactions" value="195"/>
</dbReference>
<evidence type="ECO:0000313" key="19">
    <source>
        <dbReference type="EMBL" id="ABK53046.1"/>
    </source>
</evidence>
<dbReference type="PIRSF" id="PIRSF006769">
    <property type="entry name" value="RibD"/>
    <property type="match status" value="1"/>
</dbReference>
<dbReference type="InterPro" id="IPR004794">
    <property type="entry name" value="Eubact_RibD"/>
</dbReference>
<evidence type="ECO:0000256" key="5">
    <source>
        <dbReference type="ARBA" id="ARBA00007417"/>
    </source>
</evidence>
<dbReference type="STRING" id="351607.Acel_1274"/>
<dbReference type="PROSITE" id="PS00903">
    <property type="entry name" value="CYT_DCMP_DEAMINASES_1"/>
    <property type="match status" value="1"/>
</dbReference>
<evidence type="ECO:0000256" key="11">
    <source>
        <dbReference type="ARBA" id="ARBA00023268"/>
    </source>
</evidence>
<feature type="active site" description="Proton donor" evidence="15">
    <location>
        <position position="64"/>
    </location>
</feature>
<keyword evidence="7 14" id="KW-0479">Metal-binding</keyword>
<sequence length="366" mass="37213">MQGVEATAHVAAHELAAMRRALALAERGRGSTSPNPIVGCVVLDAAGRVVGEGFHLRAGGPHAEVVALAAAGPAARGGTLVVTLEPCRHVGRTGPCVAEIRRAGIRRVVYAVADPTAAGGGGAELAAAGLDVVGGVLAAEAAAANRAWLHRVATGRPFVTWKYAATLDGRVAAADGSSRWITSDEARRDVHLLRAQSDAIVIGTGTALADDPALTVRVDDAAPDLTQPLRVVVGRRDLPPGARLRDDTAPTVQLRKHDPAAVLARLADRGVLSVLLEGGPTLAAAFLRARLVDRIVAYVAPILLGSGPPLVADLGIATLAAGQRWRIDEVTRIGPDLRLTLAPVSADATAAAAPGATVTPAAVGVA</sequence>
<dbReference type="GO" id="GO:0008270">
    <property type="term" value="F:zinc ion binding"/>
    <property type="evidence" value="ECO:0007669"/>
    <property type="project" value="InterPro"/>
</dbReference>
<comment type="catalytic activity">
    <reaction evidence="13 14">
        <text>2,5-diamino-6-hydroxy-4-(5-phosphoribosylamino)-pyrimidine + H2O + H(+) = 5-amino-6-(5-phospho-D-ribosylamino)uracil + NH4(+)</text>
        <dbReference type="Rhea" id="RHEA:21868"/>
        <dbReference type="ChEBI" id="CHEBI:15377"/>
        <dbReference type="ChEBI" id="CHEBI:15378"/>
        <dbReference type="ChEBI" id="CHEBI:28938"/>
        <dbReference type="ChEBI" id="CHEBI:58453"/>
        <dbReference type="ChEBI" id="CHEBI:58614"/>
        <dbReference type="EC" id="3.5.4.26"/>
    </reaction>
</comment>
<feature type="binding site" evidence="17">
    <location>
        <position position="62"/>
    </location>
    <ligand>
        <name>Zn(2+)</name>
        <dbReference type="ChEBI" id="CHEBI:29105"/>
        <note>catalytic</note>
    </ligand>
</feature>
<dbReference type="UniPathway" id="UPA00275">
    <property type="reaction ID" value="UER00401"/>
</dbReference>
<evidence type="ECO:0000256" key="3">
    <source>
        <dbReference type="ARBA" id="ARBA00004910"/>
    </source>
</evidence>
<evidence type="ECO:0000259" key="18">
    <source>
        <dbReference type="PROSITE" id="PS51747"/>
    </source>
</evidence>
<evidence type="ECO:0000256" key="15">
    <source>
        <dbReference type="PIRSR" id="PIRSR006769-1"/>
    </source>
</evidence>
<feature type="binding site" evidence="17">
    <location>
        <position position="96"/>
    </location>
    <ligand>
        <name>Zn(2+)</name>
        <dbReference type="ChEBI" id="CHEBI:29105"/>
        <note>catalytic</note>
    </ligand>
</feature>
<proteinExistence type="inferred from homology"/>
<dbReference type="InterPro" id="IPR002125">
    <property type="entry name" value="CMP_dCMP_dom"/>
</dbReference>
<evidence type="ECO:0000256" key="9">
    <source>
        <dbReference type="ARBA" id="ARBA00022857"/>
    </source>
</evidence>
<evidence type="ECO:0000256" key="13">
    <source>
        <dbReference type="ARBA" id="ARBA00049886"/>
    </source>
</evidence>
<dbReference type="Gene3D" id="3.40.140.10">
    <property type="entry name" value="Cytidine Deaminase, domain 2"/>
    <property type="match status" value="1"/>
</dbReference>
<dbReference type="PANTHER" id="PTHR38011:SF7">
    <property type="entry name" value="2,5-DIAMINO-6-RIBOSYLAMINO-4(3H)-PYRIMIDINONE 5'-PHOSPHATE REDUCTASE"/>
    <property type="match status" value="1"/>
</dbReference>
<evidence type="ECO:0000256" key="6">
    <source>
        <dbReference type="ARBA" id="ARBA00022619"/>
    </source>
</evidence>
<reference evidence="19 20" key="1">
    <citation type="journal article" date="2009" name="Genome Res.">
        <title>Complete genome of the cellulolytic thermophile Acidothermus cellulolyticus 11B provides insights into its ecophysiological and evolutionary adaptations.</title>
        <authorList>
            <person name="Barabote R.D."/>
            <person name="Xie G."/>
            <person name="Leu D.H."/>
            <person name="Normand P."/>
            <person name="Necsulea A."/>
            <person name="Daubin V."/>
            <person name="Medigue C."/>
            <person name="Adney W.S."/>
            <person name="Xu X.C."/>
            <person name="Lapidus A."/>
            <person name="Parales R.E."/>
            <person name="Detter C."/>
            <person name="Pujic P."/>
            <person name="Bruce D."/>
            <person name="Lavire C."/>
            <person name="Challacombe J.F."/>
            <person name="Brettin T.S."/>
            <person name="Berry A.M."/>
        </authorList>
    </citation>
    <scope>NUCLEOTIDE SEQUENCE [LARGE SCALE GENOMIC DNA]</scope>
    <source>
        <strain evidence="20">ATCC 43068 / DSM 8971 / 11B</strain>
    </source>
</reference>
<dbReference type="InterPro" id="IPR016192">
    <property type="entry name" value="APOBEC/CMP_deaminase_Zn-bd"/>
</dbReference>
<comment type="similarity">
    <text evidence="5 14">In the C-terminal section; belongs to the HTP reductase family.</text>
</comment>
<dbReference type="GO" id="GO:0008703">
    <property type="term" value="F:5-amino-6-(5-phosphoribosylamino)uracil reductase activity"/>
    <property type="evidence" value="ECO:0007669"/>
    <property type="project" value="UniProtKB-EC"/>
</dbReference>
<comment type="pathway">
    <text evidence="2 14">Cofactor biosynthesis; riboflavin biosynthesis; 5-amino-6-(D-ribitylamino)uracil from GTP: step 2/4.</text>
</comment>
<feature type="domain" description="CMP/dCMP-type deaminase" evidence="18">
    <location>
        <begin position="12"/>
        <end position="133"/>
    </location>
</feature>
<keyword evidence="11" id="KW-0511">Multifunctional enzyme</keyword>
<keyword evidence="10 14" id="KW-0560">Oxidoreductase</keyword>
<feature type="binding site" evidence="16">
    <location>
        <position position="178"/>
    </location>
    <ligand>
        <name>substrate</name>
    </ligand>
</feature>
<dbReference type="eggNOG" id="COG0117">
    <property type="taxonomic scope" value="Bacteria"/>
</dbReference>
<comment type="pathway">
    <text evidence="3 14">Cofactor biosynthesis; riboflavin biosynthesis; 5-amino-6-(D-ribitylamino)uracil from GTP: step 3/4.</text>
</comment>
<evidence type="ECO:0000256" key="14">
    <source>
        <dbReference type="PIRNR" id="PIRNR006769"/>
    </source>
</evidence>
<dbReference type="InterPro" id="IPR002734">
    <property type="entry name" value="RibDG_C"/>
</dbReference>
<dbReference type="EC" id="1.1.1.193" evidence="14"/>
<evidence type="ECO:0000256" key="1">
    <source>
        <dbReference type="ARBA" id="ARBA00002151"/>
    </source>
</evidence>
<feature type="binding site" evidence="16">
    <location>
        <position position="194"/>
    </location>
    <ligand>
        <name>substrate</name>
    </ligand>
</feature>
<evidence type="ECO:0000256" key="4">
    <source>
        <dbReference type="ARBA" id="ARBA00005259"/>
    </source>
</evidence>
<feature type="binding site" evidence="16">
    <location>
        <position position="214"/>
    </location>
    <ligand>
        <name>substrate</name>
    </ligand>
</feature>
<dbReference type="InParanoid" id="A0LUD6"/>
<dbReference type="Proteomes" id="UP000008221">
    <property type="component" value="Chromosome"/>
</dbReference>
<comment type="similarity">
    <text evidence="4 14">In the N-terminal section; belongs to the cytidine and deoxycytidylate deaminase family.</text>
</comment>
<keyword evidence="9 14" id="KW-0521">NADP</keyword>
<dbReference type="SUPFAM" id="SSF53597">
    <property type="entry name" value="Dihydrofolate reductase-like"/>
    <property type="match status" value="1"/>
</dbReference>
<feature type="binding site" evidence="16">
    <location>
        <position position="206"/>
    </location>
    <ligand>
        <name>substrate</name>
    </ligand>
</feature>
<dbReference type="InterPro" id="IPR024072">
    <property type="entry name" value="DHFR-like_dom_sf"/>
</dbReference>
<evidence type="ECO:0000256" key="7">
    <source>
        <dbReference type="ARBA" id="ARBA00022723"/>
    </source>
</evidence>
<evidence type="ECO:0000313" key="20">
    <source>
        <dbReference type="Proteomes" id="UP000008221"/>
    </source>
</evidence>
<dbReference type="GO" id="GO:0009231">
    <property type="term" value="P:riboflavin biosynthetic process"/>
    <property type="evidence" value="ECO:0007669"/>
    <property type="project" value="UniProtKB-UniPathway"/>
</dbReference>
<keyword evidence="14 19" id="KW-0378">Hydrolase</keyword>
<gene>
    <name evidence="19" type="ordered locus">Acel_1274</name>
</gene>
<keyword evidence="20" id="KW-1185">Reference proteome</keyword>
<dbReference type="InterPro" id="IPR016193">
    <property type="entry name" value="Cytidine_deaminase-like"/>
</dbReference>
<dbReference type="EMBL" id="CP000481">
    <property type="protein sequence ID" value="ABK53046.1"/>
    <property type="molecule type" value="Genomic_DNA"/>
</dbReference>
<dbReference type="KEGG" id="ace:Acel_1274"/>
<organism evidence="19 20">
    <name type="scientific">Acidothermus cellulolyticus (strain ATCC 43068 / DSM 8971 / 11B)</name>
    <dbReference type="NCBI Taxonomy" id="351607"/>
    <lineage>
        <taxon>Bacteria</taxon>
        <taxon>Bacillati</taxon>
        <taxon>Actinomycetota</taxon>
        <taxon>Actinomycetes</taxon>
        <taxon>Acidothermales</taxon>
        <taxon>Acidothermaceae</taxon>
        <taxon>Acidothermus</taxon>
    </lineage>
</organism>
<name>A0LUD6_ACIC1</name>
<accession>A0LUD6</accession>
<feature type="binding site" evidence="16">
    <location>
        <begin position="279"/>
        <end position="285"/>
    </location>
    <ligand>
        <name>NADP(+)</name>
        <dbReference type="ChEBI" id="CHEBI:58349"/>
    </ligand>
</feature>
<feature type="binding site" evidence="16">
    <location>
        <position position="180"/>
    </location>
    <ligand>
        <name>NADP(+)</name>
        <dbReference type="ChEBI" id="CHEBI:58349"/>
    </ligand>
</feature>
<dbReference type="Pfam" id="PF00383">
    <property type="entry name" value="dCMP_cyt_deam_1"/>
    <property type="match status" value="1"/>
</dbReference>
<evidence type="ECO:0000256" key="2">
    <source>
        <dbReference type="ARBA" id="ARBA00004882"/>
    </source>
</evidence>
<dbReference type="Gene3D" id="3.40.430.10">
    <property type="entry name" value="Dihydrofolate Reductase, subunit A"/>
    <property type="match status" value="1"/>
</dbReference>
<dbReference type="Pfam" id="PF01872">
    <property type="entry name" value="RibD_C"/>
    <property type="match status" value="1"/>
</dbReference>
<feature type="binding site" evidence="16">
    <location>
        <position position="164"/>
    </location>
    <ligand>
        <name>NADP(+)</name>
        <dbReference type="ChEBI" id="CHEBI:58349"/>
    </ligand>
</feature>
<dbReference type="PANTHER" id="PTHR38011">
    <property type="entry name" value="DIHYDROFOLATE REDUCTASE FAMILY PROTEIN (AFU_ORTHOLOGUE AFUA_8G06820)"/>
    <property type="match status" value="1"/>
</dbReference>
<comment type="cofactor">
    <cofactor evidence="14 17">
        <name>Zn(2+)</name>
        <dbReference type="ChEBI" id="CHEBI:29105"/>
    </cofactor>
    <text evidence="14 17">Binds 1 zinc ion.</text>
</comment>
<evidence type="ECO:0000256" key="8">
    <source>
        <dbReference type="ARBA" id="ARBA00022833"/>
    </source>
</evidence>
<feature type="binding site" evidence="16">
    <location>
        <position position="210"/>
    </location>
    <ligand>
        <name>NADP(+)</name>
        <dbReference type="ChEBI" id="CHEBI:58349"/>
    </ligand>
</feature>